<reference evidence="1 2" key="1">
    <citation type="journal article" date="2023" name="Ecotoxicol. Environ. Saf.">
        <title>Mercury remediation potential of mercury-resistant strain Rheinheimera metallidurans sp. nov. isolated from a municipal waste dumping site.</title>
        <authorList>
            <person name="Yadav V."/>
            <person name="Manjhi A."/>
            <person name="Vadakedath N."/>
        </authorList>
    </citation>
    <scope>NUCLEOTIDE SEQUENCE [LARGE SCALE GENOMIC DNA]</scope>
    <source>
        <strain evidence="1 2">E-49</strain>
    </source>
</reference>
<proteinExistence type="predicted"/>
<dbReference type="RefSeq" id="WP_335737719.1">
    <property type="nucleotide sequence ID" value="NZ_JALAAR010000024.1"/>
</dbReference>
<name>A0ABU8CBN2_9GAMM</name>
<dbReference type="EMBL" id="JALAAR010000024">
    <property type="protein sequence ID" value="MEH8019323.1"/>
    <property type="molecule type" value="Genomic_DNA"/>
</dbReference>
<comment type="caution">
    <text evidence="1">The sequence shown here is derived from an EMBL/GenBank/DDBJ whole genome shotgun (WGS) entry which is preliminary data.</text>
</comment>
<dbReference type="Proteomes" id="UP001375382">
    <property type="component" value="Unassembled WGS sequence"/>
</dbReference>
<protein>
    <submittedName>
        <fullName evidence="1">Uncharacterized protein</fullName>
    </submittedName>
</protein>
<accession>A0ABU8CBN2</accession>
<evidence type="ECO:0000313" key="1">
    <source>
        <dbReference type="EMBL" id="MEH8019323.1"/>
    </source>
</evidence>
<organism evidence="1 2">
    <name type="scientific">Rheinheimera muenzenbergensis</name>
    <dbReference type="NCBI Taxonomy" id="1193628"/>
    <lineage>
        <taxon>Bacteria</taxon>
        <taxon>Pseudomonadati</taxon>
        <taxon>Pseudomonadota</taxon>
        <taxon>Gammaproteobacteria</taxon>
        <taxon>Chromatiales</taxon>
        <taxon>Chromatiaceae</taxon>
        <taxon>Rheinheimera</taxon>
    </lineage>
</organism>
<sequence>MKIQRNSEQIKRLESLKLHEVMHEADVNPDLYMPVERPGMDVGEMVTRQNEINDIHHDGEFEQVVADSSFHYHFYLKLEGSENIVDLLFDGDEIKITNATEAEISSLLKIAASLDADLFDEFGKPIAQPATKKSFWSFLGL</sequence>
<gene>
    <name evidence="1" type="ORF">MN202_18975</name>
</gene>
<keyword evidence="2" id="KW-1185">Reference proteome</keyword>
<evidence type="ECO:0000313" key="2">
    <source>
        <dbReference type="Proteomes" id="UP001375382"/>
    </source>
</evidence>